<dbReference type="InterPro" id="IPR004358">
    <property type="entry name" value="Sig_transdc_His_kin-like_C"/>
</dbReference>
<comment type="caution">
    <text evidence="8">The sequence shown here is derived from an EMBL/GenBank/DDBJ whole genome shotgun (WGS) entry which is preliminary data.</text>
</comment>
<dbReference type="Proteomes" id="UP001154061">
    <property type="component" value="Unassembled WGS sequence"/>
</dbReference>
<dbReference type="InterPro" id="IPR013656">
    <property type="entry name" value="PAS_4"/>
</dbReference>
<feature type="domain" description="Histidine kinase" evidence="6">
    <location>
        <begin position="307"/>
        <end position="520"/>
    </location>
</feature>
<dbReference type="EMBL" id="JAMQOT010000008">
    <property type="protein sequence ID" value="MDF9747626.1"/>
    <property type="molecule type" value="Genomic_DNA"/>
</dbReference>
<dbReference type="SMART" id="SM00388">
    <property type="entry name" value="HisKA"/>
    <property type="match status" value="1"/>
</dbReference>
<protein>
    <recommendedName>
        <fullName evidence="2">histidine kinase</fullName>
        <ecNumber evidence="2">2.7.13.3</ecNumber>
    </recommendedName>
</protein>
<keyword evidence="4" id="KW-0808">Transferase</keyword>
<gene>
    <name evidence="8" type="ORF">NDI89_18775</name>
</gene>
<dbReference type="Pfam" id="PF00512">
    <property type="entry name" value="HisKA"/>
    <property type="match status" value="1"/>
</dbReference>
<evidence type="ECO:0000256" key="3">
    <source>
        <dbReference type="ARBA" id="ARBA00022553"/>
    </source>
</evidence>
<organism evidence="8 9">
    <name type="scientific">Natrinema salsiterrestre</name>
    <dbReference type="NCBI Taxonomy" id="2950540"/>
    <lineage>
        <taxon>Archaea</taxon>
        <taxon>Methanobacteriati</taxon>
        <taxon>Methanobacteriota</taxon>
        <taxon>Stenosarchaea group</taxon>
        <taxon>Halobacteria</taxon>
        <taxon>Halobacteriales</taxon>
        <taxon>Natrialbaceae</taxon>
        <taxon>Natrinema</taxon>
    </lineage>
</organism>
<dbReference type="RefSeq" id="WP_277523779.1">
    <property type="nucleotide sequence ID" value="NZ_JAMQOT010000008.1"/>
</dbReference>
<keyword evidence="9" id="KW-1185">Reference proteome</keyword>
<dbReference type="SUPFAM" id="SSF55874">
    <property type="entry name" value="ATPase domain of HSP90 chaperone/DNA topoisomerase II/histidine kinase"/>
    <property type="match status" value="1"/>
</dbReference>
<dbReference type="InterPro" id="IPR035965">
    <property type="entry name" value="PAS-like_dom_sf"/>
</dbReference>
<dbReference type="SUPFAM" id="SSF47384">
    <property type="entry name" value="Homodimeric domain of signal transducing histidine kinase"/>
    <property type="match status" value="1"/>
</dbReference>
<dbReference type="InterPro" id="IPR003018">
    <property type="entry name" value="GAF"/>
</dbReference>
<keyword evidence="8" id="KW-0547">Nucleotide-binding</keyword>
<feature type="domain" description="PAS" evidence="7">
    <location>
        <begin position="22"/>
        <end position="73"/>
    </location>
</feature>
<dbReference type="Pfam" id="PF08448">
    <property type="entry name" value="PAS_4"/>
    <property type="match status" value="1"/>
</dbReference>
<dbReference type="PANTHER" id="PTHR43304:SF1">
    <property type="entry name" value="PAC DOMAIN-CONTAINING PROTEIN"/>
    <property type="match status" value="1"/>
</dbReference>
<evidence type="ECO:0000259" key="6">
    <source>
        <dbReference type="PROSITE" id="PS50109"/>
    </source>
</evidence>
<dbReference type="InterPro" id="IPR052162">
    <property type="entry name" value="Sensor_kinase/Photoreceptor"/>
</dbReference>
<evidence type="ECO:0000256" key="2">
    <source>
        <dbReference type="ARBA" id="ARBA00012438"/>
    </source>
</evidence>
<dbReference type="GO" id="GO:0000155">
    <property type="term" value="F:phosphorelay sensor kinase activity"/>
    <property type="evidence" value="ECO:0007669"/>
    <property type="project" value="InterPro"/>
</dbReference>
<keyword evidence="5" id="KW-0418">Kinase</keyword>
<comment type="catalytic activity">
    <reaction evidence="1">
        <text>ATP + protein L-histidine = ADP + protein N-phospho-L-histidine.</text>
        <dbReference type="EC" id="2.7.13.3"/>
    </reaction>
</comment>
<keyword evidence="3" id="KW-0597">Phosphoprotein</keyword>
<dbReference type="FunFam" id="3.30.565.10:FF:000006">
    <property type="entry name" value="Sensor histidine kinase WalK"/>
    <property type="match status" value="1"/>
</dbReference>
<dbReference type="InterPro" id="IPR000014">
    <property type="entry name" value="PAS"/>
</dbReference>
<dbReference type="PANTHER" id="PTHR43304">
    <property type="entry name" value="PHYTOCHROME-LIKE PROTEIN CPH1"/>
    <property type="match status" value="1"/>
</dbReference>
<evidence type="ECO:0000256" key="4">
    <source>
        <dbReference type="ARBA" id="ARBA00022679"/>
    </source>
</evidence>
<dbReference type="CDD" id="cd00130">
    <property type="entry name" value="PAS"/>
    <property type="match status" value="1"/>
</dbReference>
<dbReference type="Gene3D" id="1.10.287.130">
    <property type="match status" value="1"/>
</dbReference>
<dbReference type="SUPFAM" id="SSF55785">
    <property type="entry name" value="PYP-like sensor domain (PAS domain)"/>
    <property type="match status" value="1"/>
</dbReference>
<dbReference type="SMART" id="SM00091">
    <property type="entry name" value="PAS"/>
    <property type="match status" value="1"/>
</dbReference>
<evidence type="ECO:0000256" key="1">
    <source>
        <dbReference type="ARBA" id="ARBA00000085"/>
    </source>
</evidence>
<dbReference type="SMART" id="SM00065">
    <property type="entry name" value="GAF"/>
    <property type="match status" value="1"/>
</dbReference>
<reference evidence="8" key="1">
    <citation type="submission" date="2022-06" db="EMBL/GenBank/DDBJ databases">
        <title>Natrinema sp. a new haloarchaeum isolate from saline soil.</title>
        <authorList>
            <person name="Strakova D."/>
            <person name="Galisteo C."/>
            <person name="Sanchez-Porro C."/>
            <person name="Ventosa A."/>
        </authorList>
    </citation>
    <scope>NUCLEOTIDE SEQUENCE</scope>
    <source>
        <strain evidence="8">S1CR25-10</strain>
    </source>
</reference>
<dbReference type="GO" id="GO:0005524">
    <property type="term" value="F:ATP binding"/>
    <property type="evidence" value="ECO:0007669"/>
    <property type="project" value="UniProtKB-KW"/>
</dbReference>
<dbReference type="SUPFAM" id="SSF55781">
    <property type="entry name" value="GAF domain-like"/>
    <property type="match status" value="1"/>
</dbReference>
<dbReference type="AlphaFoldDB" id="A0A9Q4L982"/>
<dbReference type="EC" id="2.7.13.3" evidence="2"/>
<evidence type="ECO:0000313" key="9">
    <source>
        <dbReference type="Proteomes" id="UP001154061"/>
    </source>
</evidence>
<dbReference type="PRINTS" id="PR00344">
    <property type="entry name" value="BCTRLSENSOR"/>
</dbReference>
<accession>A0A9Q4L982</accession>
<proteinExistence type="predicted"/>
<dbReference type="InterPro" id="IPR005467">
    <property type="entry name" value="His_kinase_dom"/>
</dbReference>
<dbReference type="SMART" id="SM00387">
    <property type="entry name" value="HATPase_c"/>
    <property type="match status" value="1"/>
</dbReference>
<dbReference type="InterPro" id="IPR036097">
    <property type="entry name" value="HisK_dim/P_sf"/>
</dbReference>
<dbReference type="Gene3D" id="3.30.565.10">
    <property type="entry name" value="Histidine kinase-like ATPase, C-terminal domain"/>
    <property type="match status" value="1"/>
</dbReference>
<name>A0A9Q4L982_9EURY</name>
<evidence type="ECO:0000256" key="5">
    <source>
        <dbReference type="ARBA" id="ARBA00022777"/>
    </source>
</evidence>
<dbReference type="Gene3D" id="3.30.450.40">
    <property type="match status" value="1"/>
</dbReference>
<dbReference type="InterPro" id="IPR003594">
    <property type="entry name" value="HATPase_dom"/>
</dbReference>
<dbReference type="InterPro" id="IPR003661">
    <property type="entry name" value="HisK_dim/P_dom"/>
</dbReference>
<evidence type="ECO:0000313" key="8">
    <source>
        <dbReference type="EMBL" id="MDF9747626.1"/>
    </source>
</evidence>
<sequence>MPEQSNPSEQHDGGAARAYGRISDAVFALDEEWRFTFCNERAEELLERSEAELLGTVIWDGVPDAVGSAIRPEYERAMASQEPVAFETVSEPLDARLEGRAYPSETGVTVSACVAEYTRRTAQLRARETALQNAYEVIADPDLSFAEQVDSLLAVVRETIGTDYATLSHVREDTDEYIFEAVDAPAGSDLEAGDATALAATNCEHVVTTERTLVLEDIDADAPGLADRDGNAEWGISCYLGTPVTVGDEVYGTFCFYDMDARAEEFSDWEVTFVELLGNWVSAELERQRSERELEASNERLEQFAHAASHDLKEPLRMVSSYLSLVEDRYADELDADGREFIEFAVDGADRMRAMIDGLLAYSQVETQGDPFEPVDLNAVLANVRTDLELRLEETDAALSSESLPRVRGDADQLRQLFQNVLSNALEYCGDEPPQIHIGVRRDGSDWIVSVSDEGIGIDPADEERIFEVFQRLHSHEEHAGTGIGLALCRRIVERHGGEIWHESEQGDGATFEFALPAVEPAQS</sequence>
<evidence type="ECO:0000259" key="7">
    <source>
        <dbReference type="PROSITE" id="PS50112"/>
    </source>
</evidence>
<dbReference type="Gene3D" id="3.30.450.20">
    <property type="entry name" value="PAS domain"/>
    <property type="match status" value="1"/>
</dbReference>
<dbReference type="PROSITE" id="PS50112">
    <property type="entry name" value="PAS"/>
    <property type="match status" value="1"/>
</dbReference>
<dbReference type="InterPro" id="IPR029016">
    <property type="entry name" value="GAF-like_dom_sf"/>
</dbReference>
<dbReference type="Pfam" id="PF02518">
    <property type="entry name" value="HATPase_c"/>
    <property type="match status" value="1"/>
</dbReference>
<dbReference type="InterPro" id="IPR036890">
    <property type="entry name" value="HATPase_C_sf"/>
</dbReference>
<keyword evidence="8" id="KW-0067">ATP-binding</keyword>
<dbReference type="PROSITE" id="PS50109">
    <property type="entry name" value="HIS_KIN"/>
    <property type="match status" value="1"/>
</dbReference>
<dbReference type="CDD" id="cd00082">
    <property type="entry name" value="HisKA"/>
    <property type="match status" value="1"/>
</dbReference>
<dbReference type="Pfam" id="PF01590">
    <property type="entry name" value="GAF"/>
    <property type="match status" value="1"/>
</dbReference>